<name>A0A1R1X139_9FUNG</name>
<dbReference type="EMBL" id="LSSM01007424">
    <property type="protein sequence ID" value="OMJ08324.1"/>
    <property type="molecule type" value="Genomic_DNA"/>
</dbReference>
<feature type="signal peptide" evidence="1">
    <location>
        <begin position="1"/>
        <end position="20"/>
    </location>
</feature>
<dbReference type="OrthoDB" id="5603748at2759"/>
<evidence type="ECO:0000313" key="3">
    <source>
        <dbReference type="EMBL" id="OMJ14587.1"/>
    </source>
</evidence>
<gene>
    <name evidence="2" type="ORF">AYI69_g11112</name>
    <name evidence="3" type="ORF">AYI69_g8532</name>
</gene>
<reference evidence="4" key="1">
    <citation type="submission" date="2017-01" db="EMBL/GenBank/DDBJ databases">
        <authorList>
            <person name="Wang Y."/>
            <person name="White M."/>
            <person name="Kvist S."/>
            <person name="Moncalvo J.-M."/>
        </authorList>
    </citation>
    <scope>NUCLEOTIDE SEQUENCE [LARGE SCALE GENOMIC DNA]</scope>
    <source>
        <strain evidence="4">ID-206-W2</strain>
    </source>
</reference>
<dbReference type="EMBL" id="LSSM01004589">
    <property type="protein sequence ID" value="OMJ14587.1"/>
    <property type="molecule type" value="Genomic_DNA"/>
</dbReference>
<protein>
    <submittedName>
        <fullName evidence="2">Uncharacterized protein</fullName>
    </submittedName>
</protein>
<keyword evidence="4" id="KW-1185">Reference proteome</keyword>
<dbReference type="AlphaFoldDB" id="A0A1R1X139"/>
<keyword evidence="1" id="KW-0732">Signal</keyword>
<reference evidence="2" key="2">
    <citation type="submission" date="2017-01" db="EMBL/GenBank/DDBJ databases">
        <authorList>
            <person name="Mah S.A."/>
            <person name="Swanson W.J."/>
            <person name="Moy G.W."/>
            <person name="Vacquier V.D."/>
        </authorList>
    </citation>
    <scope>NUCLEOTIDE SEQUENCE [LARGE SCALE GENOMIC DNA]</scope>
    <source>
        <strain evidence="2">ID-206-W2</strain>
    </source>
</reference>
<comment type="caution">
    <text evidence="2">The sequence shown here is derived from an EMBL/GenBank/DDBJ whole genome shotgun (WGS) entry which is preliminary data.</text>
</comment>
<proteinExistence type="predicted"/>
<evidence type="ECO:0000313" key="4">
    <source>
        <dbReference type="Proteomes" id="UP000187429"/>
    </source>
</evidence>
<organism evidence="2 4">
    <name type="scientific">Smittium culicis</name>
    <dbReference type="NCBI Taxonomy" id="133412"/>
    <lineage>
        <taxon>Eukaryota</taxon>
        <taxon>Fungi</taxon>
        <taxon>Fungi incertae sedis</taxon>
        <taxon>Zoopagomycota</taxon>
        <taxon>Kickxellomycotina</taxon>
        <taxon>Harpellomycetes</taxon>
        <taxon>Harpellales</taxon>
        <taxon>Legeriomycetaceae</taxon>
        <taxon>Smittium</taxon>
    </lineage>
</organism>
<evidence type="ECO:0000256" key="1">
    <source>
        <dbReference type="SAM" id="SignalP"/>
    </source>
</evidence>
<dbReference type="Proteomes" id="UP000187429">
    <property type="component" value="Unassembled WGS sequence"/>
</dbReference>
<accession>A0A1R1X139</accession>
<sequence>MFNLSTKIFISAIILSLVSGECDCIEKQLSNTYGLKVNAAKSPQAPMKPISELVVGKCYAANYFNIAEIHGKKKGFFQVYRDRNCQSFYSGMDISRSPYAPSTGVLRVFTDQSTTVQSFIFFDKTQ</sequence>
<evidence type="ECO:0000313" key="2">
    <source>
        <dbReference type="EMBL" id="OMJ08324.1"/>
    </source>
</evidence>
<feature type="chain" id="PRO_5015069004" evidence="1">
    <location>
        <begin position="21"/>
        <end position="126"/>
    </location>
</feature>